<keyword evidence="2" id="KW-1185">Reference proteome</keyword>
<evidence type="ECO:0000313" key="2">
    <source>
        <dbReference type="Proteomes" id="UP001054837"/>
    </source>
</evidence>
<accession>A0AAV4NMV1</accession>
<evidence type="ECO:0000313" key="1">
    <source>
        <dbReference type="EMBL" id="GIX85100.1"/>
    </source>
</evidence>
<dbReference type="Proteomes" id="UP001054837">
    <property type="component" value="Unassembled WGS sequence"/>
</dbReference>
<organism evidence="1 2">
    <name type="scientific">Caerostris darwini</name>
    <dbReference type="NCBI Taxonomy" id="1538125"/>
    <lineage>
        <taxon>Eukaryota</taxon>
        <taxon>Metazoa</taxon>
        <taxon>Ecdysozoa</taxon>
        <taxon>Arthropoda</taxon>
        <taxon>Chelicerata</taxon>
        <taxon>Arachnida</taxon>
        <taxon>Araneae</taxon>
        <taxon>Araneomorphae</taxon>
        <taxon>Entelegynae</taxon>
        <taxon>Araneoidea</taxon>
        <taxon>Araneidae</taxon>
        <taxon>Caerostris</taxon>
    </lineage>
</organism>
<gene>
    <name evidence="1" type="ORF">CDAR_94031</name>
</gene>
<name>A0AAV4NMV1_9ARAC</name>
<protein>
    <submittedName>
        <fullName evidence="1">Uncharacterized protein</fullName>
    </submittedName>
</protein>
<comment type="caution">
    <text evidence="1">The sequence shown here is derived from an EMBL/GenBank/DDBJ whole genome shotgun (WGS) entry which is preliminary data.</text>
</comment>
<dbReference type="AlphaFoldDB" id="A0AAV4NMV1"/>
<dbReference type="EMBL" id="BPLQ01001757">
    <property type="protein sequence ID" value="GIX85100.1"/>
    <property type="molecule type" value="Genomic_DNA"/>
</dbReference>
<sequence>MNFMNSVAFKIVYGVSFVKTAMLGHVSPMSLPRPVRQLPIYVKEESRFTRILLLASTHAVLWMRIQNPLDKCWDLGDLVQKIVLNSVQ</sequence>
<proteinExistence type="predicted"/>
<reference evidence="1 2" key="1">
    <citation type="submission" date="2021-06" db="EMBL/GenBank/DDBJ databases">
        <title>Caerostris darwini draft genome.</title>
        <authorList>
            <person name="Kono N."/>
            <person name="Arakawa K."/>
        </authorList>
    </citation>
    <scope>NUCLEOTIDE SEQUENCE [LARGE SCALE GENOMIC DNA]</scope>
</reference>